<gene>
    <name evidence="4" type="ORF">ABEB36_014972</name>
</gene>
<dbReference type="GO" id="GO:0071897">
    <property type="term" value="P:DNA biosynthetic process"/>
    <property type="evidence" value="ECO:0007669"/>
    <property type="project" value="UniProtKB-ARBA"/>
</dbReference>
<comment type="caution">
    <text evidence="4">The sequence shown here is derived from an EMBL/GenBank/DDBJ whole genome shotgun (WGS) entry which is preliminary data.</text>
</comment>
<feature type="domain" description="Reverse transcriptase Ty1/copia-type" evidence="2">
    <location>
        <begin position="153"/>
        <end position="394"/>
    </location>
</feature>
<sequence>MVGYDGNSNNYRLLNMVTKKITISRNVTFNEKIENNSKYDESIILLEQDSEEEEDTEQQDNPEAVNHGNNSETNNNKNFENENDNNQVSNSSNDTSYELRERREIKLPTKLADYQLNYTEYDIPQTYEEAISGPEKAEWRKAIKEEFDALISNETWKMVPKPENKNLVDSKWVFKIKPTEDKNGKHYKARLCARGFTQKEGEDYFEIFSPITKFDSIRTVLSIAAARKYNIMQFDIKTAFLNGKLNEDIYMKPPEGLKLNKDQNLVCLLQKSLYGLKQSSRCWNNTFTNFLHSYGFRSTDADPCVFVGRIKNNILLLVLYVDDGLIMSKEKNAIMDVISNLKQRFEITFSEPQSFVGIEILKNDDGSIFINQESYTRRIIKQYNMEQANPSKTPEDAHTNLFKENDVLILEKGIPFRQIIGSLMFLAVTTRPDIAHAVGVLSRFLDKYTYQHWNAAKRIIRYLIGTVNHGIFYKSISNVNLIGYSDADYGNDMITRRSTTGYLCEINESPVSWCSKRQSVVSLSTMESEYMAATQLTKQIIWLRRLINEIDEEIIDPTKIYIDNQSTIKFIRNPEFHARTKHIDIQFHFIKEKFQEGEIILPLYIPGEVQHADILTKPLPGGRFEMLKGKFMTELT</sequence>
<dbReference type="InterPro" id="IPR013103">
    <property type="entry name" value="RVT_2"/>
</dbReference>
<keyword evidence="5" id="KW-1185">Reference proteome</keyword>
<dbReference type="CDD" id="cd09272">
    <property type="entry name" value="RNase_HI_RT_Ty1"/>
    <property type="match status" value="1"/>
</dbReference>
<dbReference type="InterPro" id="IPR057670">
    <property type="entry name" value="SH3_retrovirus"/>
</dbReference>
<dbReference type="SUPFAM" id="SSF56672">
    <property type="entry name" value="DNA/RNA polymerases"/>
    <property type="match status" value="1"/>
</dbReference>
<dbReference type="Proteomes" id="UP001566132">
    <property type="component" value="Unassembled WGS sequence"/>
</dbReference>
<feature type="compositionally biased region" description="Low complexity" evidence="1">
    <location>
        <begin position="66"/>
        <end position="93"/>
    </location>
</feature>
<feature type="domain" description="Retroviral polymerase SH3-like" evidence="3">
    <location>
        <begin position="1"/>
        <end position="40"/>
    </location>
</feature>
<dbReference type="Pfam" id="PF25597">
    <property type="entry name" value="SH3_retrovirus"/>
    <property type="match status" value="1"/>
</dbReference>
<dbReference type="PANTHER" id="PTHR11439:SF467">
    <property type="entry name" value="INTEGRASE CATALYTIC DOMAIN-CONTAINING PROTEIN"/>
    <property type="match status" value="1"/>
</dbReference>
<dbReference type="InterPro" id="IPR043502">
    <property type="entry name" value="DNA/RNA_pol_sf"/>
</dbReference>
<proteinExistence type="predicted"/>
<dbReference type="PANTHER" id="PTHR11439">
    <property type="entry name" value="GAG-POL-RELATED RETROTRANSPOSON"/>
    <property type="match status" value="1"/>
</dbReference>
<dbReference type="EMBL" id="JBDJPC010000014">
    <property type="protein sequence ID" value="KAL1488506.1"/>
    <property type="molecule type" value="Genomic_DNA"/>
</dbReference>
<dbReference type="AlphaFoldDB" id="A0ABD1E2A4"/>
<evidence type="ECO:0000256" key="1">
    <source>
        <dbReference type="SAM" id="MobiDB-lite"/>
    </source>
</evidence>
<organism evidence="4 5">
    <name type="scientific">Hypothenemus hampei</name>
    <name type="common">Coffee berry borer</name>
    <dbReference type="NCBI Taxonomy" id="57062"/>
    <lineage>
        <taxon>Eukaryota</taxon>
        <taxon>Metazoa</taxon>
        <taxon>Ecdysozoa</taxon>
        <taxon>Arthropoda</taxon>
        <taxon>Hexapoda</taxon>
        <taxon>Insecta</taxon>
        <taxon>Pterygota</taxon>
        <taxon>Neoptera</taxon>
        <taxon>Endopterygota</taxon>
        <taxon>Coleoptera</taxon>
        <taxon>Polyphaga</taxon>
        <taxon>Cucujiformia</taxon>
        <taxon>Curculionidae</taxon>
        <taxon>Scolytinae</taxon>
        <taxon>Hypothenemus</taxon>
    </lineage>
</organism>
<protein>
    <recommendedName>
        <fullName evidence="6">Reverse transcriptase Ty1/copia-type domain-containing protein</fullName>
    </recommendedName>
</protein>
<name>A0ABD1E2A4_HYPHA</name>
<accession>A0ABD1E2A4</accession>
<evidence type="ECO:0000313" key="5">
    <source>
        <dbReference type="Proteomes" id="UP001566132"/>
    </source>
</evidence>
<evidence type="ECO:0000259" key="3">
    <source>
        <dbReference type="Pfam" id="PF25597"/>
    </source>
</evidence>
<feature type="compositionally biased region" description="Acidic residues" evidence="1">
    <location>
        <begin position="50"/>
        <end position="60"/>
    </location>
</feature>
<dbReference type="Pfam" id="PF07727">
    <property type="entry name" value="RVT_2"/>
    <property type="match status" value="1"/>
</dbReference>
<evidence type="ECO:0008006" key="6">
    <source>
        <dbReference type="Google" id="ProtNLM"/>
    </source>
</evidence>
<evidence type="ECO:0000259" key="2">
    <source>
        <dbReference type="Pfam" id="PF07727"/>
    </source>
</evidence>
<reference evidence="4 5" key="1">
    <citation type="submission" date="2024-05" db="EMBL/GenBank/DDBJ databases">
        <title>Genetic variation in Jamaican populations of the coffee berry borer (Hypothenemus hampei).</title>
        <authorList>
            <person name="Errbii M."/>
            <person name="Myrie A."/>
        </authorList>
    </citation>
    <scope>NUCLEOTIDE SEQUENCE [LARGE SCALE GENOMIC DNA]</scope>
    <source>
        <strain evidence="4">JA-Hopewell-2020-01-JO</strain>
        <tissue evidence="4">Whole body</tissue>
    </source>
</reference>
<evidence type="ECO:0000313" key="4">
    <source>
        <dbReference type="EMBL" id="KAL1488506.1"/>
    </source>
</evidence>
<feature type="region of interest" description="Disordered" evidence="1">
    <location>
        <begin position="50"/>
        <end position="99"/>
    </location>
</feature>